<gene>
    <name evidence="1" type="ORF">AG1IA_05090</name>
</gene>
<keyword evidence="2" id="KW-1185">Reference proteome</keyword>
<proteinExistence type="predicted"/>
<reference evidence="1 2" key="1">
    <citation type="journal article" date="2013" name="Nat. Commun.">
        <title>The evolution and pathogenic mechanisms of the rice sheath blight pathogen.</title>
        <authorList>
            <person name="Zheng A."/>
            <person name="Lin R."/>
            <person name="Xu L."/>
            <person name="Qin P."/>
            <person name="Tang C."/>
            <person name="Ai P."/>
            <person name="Zhang D."/>
            <person name="Liu Y."/>
            <person name="Sun Z."/>
            <person name="Feng H."/>
            <person name="Wang Y."/>
            <person name="Chen Y."/>
            <person name="Liang X."/>
            <person name="Fu R."/>
            <person name="Li Q."/>
            <person name="Zhang J."/>
            <person name="Yu X."/>
            <person name="Xie Z."/>
            <person name="Ding L."/>
            <person name="Guan P."/>
            <person name="Tang J."/>
            <person name="Liang Y."/>
            <person name="Wang S."/>
            <person name="Deng Q."/>
            <person name="Li S."/>
            <person name="Zhu J."/>
            <person name="Wang L."/>
            <person name="Liu H."/>
            <person name="Li P."/>
        </authorList>
    </citation>
    <scope>NUCLEOTIDE SEQUENCE [LARGE SCALE GENOMIC DNA]</scope>
    <source>
        <strain evidence="2">AG-1 IA</strain>
    </source>
</reference>
<dbReference type="HOGENOM" id="CLU_2198785_0_0_1"/>
<comment type="caution">
    <text evidence="1">The sequence shown here is derived from an EMBL/GenBank/DDBJ whole genome shotgun (WGS) entry which is preliminary data.</text>
</comment>
<dbReference type="AlphaFoldDB" id="L8WVP8"/>
<dbReference type="Proteomes" id="UP000011668">
    <property type="component" value="Unassembled WGS sequence"/>
</dbReference>
<sequence length="108" mass="12776">MRSRPIMPIRELPSHVQEFDWLTSIVCRRRDPIFPGDIKVAYIHMSFNASRKLRLKYKRDALHESIDNIFDVSKGRRKFPFGLLVDPISLWCDKILKISTSVKDSFFH</sequence>
<name>L8WVP8_THACA</name>
<organism evidence="1 2">
    <name type="scientific">Thanatephorus cucumeris (strain AG1-IA)</name>
    <name type="common">Rice sheath blight fungus</name>
    <name type="synonym">Rhizoctonia solani</name>
    <dbReference type="NCBI Taxonomy" id="983506"/>
    <lineage>
        <taxon>Eukaryota</taxon>
        <taxon>Fungi</taxon>
        <taxon>Dikarya</taxon>
        <taxon>Basidiomycota</taxon>
        <taxon>Agaricomycotina</taxon>
        <taxon>Agaricomycetes</taxon>
        <taxon>Cantharellales</taxon>
        <taxon>Ceratobasidiaceae</taxon>
        <taxon>Rhizoctonia</taxon>
        <taxon>Rhizoctonia solani AG-1</taxon>
    </lineage>
</organism>
<protein>
    <submittedName>
        <fullName evidence="1">Uncharacterized protein</fullName>
    </submittedName>
</protein>
<evidence type="ECO:0000313" key="1">
    <source>
        <dbReference type="EMBL" id="ELU40882.1"/>
    </source>
</evidence>
<dbReference type="EMBL" id="AFRT01001295">
    <property type="protein sequence ID" value="ELU40882.1"/>
    <property type="molecule type" value="Genomic_DNA"/>
</dbReference>
<accession>L8WVP8</accession>
<evidence type="ECO:0000313" key="2">
    <source>
        <dbReference type="Proteomes" id="UP000011668"/>
    </source>
</evidence>